<dbReference type="PANTHER" id="PTHR22916">
    <property type="entry name" value="GLYCOSYLTRANSFERASE"/>
    <property type="match status" value="1"/>
</dbReference>
<evidence type="ECO:0000259" key="1">
    <source>
        <dbReference type="Pfam" id="PF00535"/>
    </source>
</evidence>
<dbReference type="Proteomes" id="UP000176355">
    <property type="component" value="Unassembled WGS sequence"/>
</dbReference>
<protein>
    <recommendedName>
        <fullName evidence="1">Glycosyltransferase 2-like domain-containing protein</fullName>
    </recommendedName>
</protein>
<name>A0A1G2P7M2_9BACT</name>
<comment type="caution">
    <text evidence="2">The sequence shown here is derived from an EMBL/GenBank/DDBJ whole genome shotgun (WGS) entry which is preliminary data.</text>
</comment>
<dbReference type="InterPro" id="IPR001173">
    <property type="entry name" value="Glyco_trans_2-like"/>
</dbReference>
<dbReference type="STRING" id="1802333.A3G03_01615"/>
<sequence>MTVKINIVTPTYNQAQFLGQTIESVLSQEGDFYIDYVVINDGSTDNGATEKVIEKYAQLWQSGAVPVKCRGVSFRHWTRPNKGQTPTINEGFRSAKGEILAWMNSDDYYFPGVFEAVTKAFDSNPDVDFFYGDTLKVYEDGSRPATIEPRPRPDENFESLRGYGNSFIFNFFTRRIFDKTGPLDETLKYCVDLDQWFRIFKIGKTKYLPFTLGAFRLWNGSHTMTKQSEFARERTVVAKRYGANIIPPKKIYKWRGKIKLLNLMQGKTPRLYGGLKTLFYKMLNSLRYRVIVK</sequence>
<evidence type="ECO:0000313" key="2">
    <source>
        <dbReference type="EMBL" id="OHA44328.1"/>
    </source>
</evidence>
<dbReference type="Pfam" id="PF00535">
    <property type="entry name" value="Glycos_transf_2"/>
    <property type="match status" value="1"/>
</dbReference>
<gene>
    <name evidence="2" type="ORF">A3G03_01615</name>
</gene>
<dbReference type="EMBL" id="MHSL01000006">
    <property type="protein sequence ID" value="OHA44328.1"/>
    <property type="molecule type" value="Genomic_DNA"/>
</dbReference>
<dbReference type="AlphaFoldDB" id="A0A1G2P7M2"/>
<proteinExistence type="predicted"/>
<evidence type="ECO:0000313" key="3">
    <source>
        <dbReference type="Proteomes" id="UP000176355"/>
    </source>
</evidence>
<reference evidence="2 3" key="1">
    <citation type="journal article" date="2016" name="Nat. Commun.">
        <title>Thousands of microbial genomes shed light on interconnected biogeochemical processes in an aquifer system.</title>
        <authorList>
            <person name="Anantharaman K."/>
            <person name="Brown C.T."/>
            <person name="Hug L.A."/>
            <person name="Sharon I."/>
            <person name="Castelle C.J."/>
            <person name="Probst A.J."/>
            <person name="Thomas B.C."/>
            <person name="Singh A."/>
            <person name="Wilkins M.J."/>
            <person name="Karaoz U."/>
            <person name="Brodie E.L."/>
            <person name="Williams K.H."/>
            <person name="Hubbard S.S."/>
            <person name="Banfield J.F."/>
        </authorList>
    </citation>
    <scope>NUCLEOTIDE SEQUENCE [LARGE SCALE GENOMIC DNA]</scope>
</reference>
<dbReference type="SUPFAM" id="SSF53448">
    <property type="entry name" value="Nucleotide-diphospho-sugar transferases"/>
    <property type="match status" value="1"/>
</dbReference>
<organism evidence="2 3">
    <name type="scientific">Candidatus Taylorbacteria bacterium RIFCSPLOWO2_12_FULL_44_15c</name>
    <dbReference type="NCBI Taxonomy" id="1802333"/>
    <lineage>
        <taxon>Bacteria</taxon>
        <taxon>Candidatus Tayloriibacteriota</taxon>
    </lineage>
</organism>
<dbReference type="InterPro" id="IPR029044">
    <property type="entry name" value="Nucleotide-diphossugar_trans"/>
</dbReference>
<feature type="domain" description="Glycosyltransferase 2-like" evidence="1">
    <location>
        <begin position="7"/>
        <end position="140"/>
    </location>
</feature>
<dbReference type="PANTHER" id="PTHR22916:SF65">
    <property type="entry name" value="SLR1065 PROTEIN"/>
    <property type="match status" value="1"/>
</dbReference>
<dbReference type="Gene3D" id="3.90.550.10">
    <property type="entry name" value="Spore Coat Polysaccharide Biosynthesis Protein SpsA, Chain A"/>
    <property type="match status" value="1"/>
</dbReference>
<accession>A0A1G2P7M2</accession>